<organism evidence="2 3">
    <name type="scientific">Paenibacillus urinalis</name>
    <dbReference type="NCBI Taxonomy" id="521520"/>
    <lineage>
        <taxon>Bacteria</taxon>
        <taxon>Bacillati</taxon>
        <taxon>Bacillota</taxon>
        <taxon>Bacilli</taxon>
        <taxon>Bacillales</taxon>
        <taxon>Paenibacillaceae</taxon>
        <taxon>Paenibacillus</taxon>
    </lineage>
</organism>
<protein>
    <submittedName>
        <fullName evidence="2">Flagellar hook-associated protein FlgL</fullName>
    </submittedName>
</protein>
<keyword evidence="2" id="KW-0282">Flagellum</keyword>
<keyword evidence="3" id="KW-1185">Reference proteome</keyword>
<evidence type="ECO:0000313" key="3">
    <source>
        <dbReference type="Proteomes" id="UP001221519"/>
    </source>
</evidence>
<accession>A0ABY7X8Q3</accession>
<keyword evidence="2" id="KW-0969">Cilium</keyword>
<dbReference type="InterPro" id="IPR001492">
    <property type="entry name" value="Flagellin"/>
</dbReference>
<keyword evidence="2" id="KW-0966">Cell projection</keyword>
<dbReference type="PANTHER" id="PTHR42792">
    <property type="entry name" value="FLAGELLIN"/>
    <property type="match status" value="1"/>
</dbReference>
<dbReference type="RefSeq" id="WP_274337587.1">
    <property type="nucleotide sequence ID" value="NZ_CP118106.1"/>
</dbReference>
<dbReference type="Gene3D" id="1.20.1330.10">
    <property type="entry name" value="f41 fragment of flagellin, N-terminal domain"/>
    <property type="match status" value="1"/>
</dbReference>
<dbReference type="PANTHER" id="PTHR42792:SF1">
    <property type="entry name" value="FLAGELLAR HOOK-ASSOCIATED PROTEIN 3"/>
    <property type="match status" value="1"/>
</dbReference>
<dbReference type="InterPro" id="IPR001029">
    <property type="entry name" value="Flagellin_N"/>
</dbReference>
<reference evidence="2 3" key="1">
    <citation type="submission" date="2023-02" db="EMBL/GenBank/DDBJ databases">
        <title>Pathogen: clinical or host-associated sample.</title>
        <authorList>
            <person name="Hergert J."/>
            <person name="Casey R."/>
            <person name="Wagner J."/>
            <person name="Young E.L."/>
            <person name="Oakeson K.F."/>
        </authorList>
    </citation>
    <scope>NUCLEOTIDE SEQUENCE [LARGE SCALE GENOMIC DNA]</scope>
    <source>
        <strain evidence="2 3">2022CK-00829</strain>
    </source>
</reference>
<proteinExistence type="predicted"/>
<dbReference type="SUPFAM" id="SSF64518">
    <property type="entry name" value="Phase 1 flagellin"/>
    <property type="match status" value="1"/>
</dbReference>
<name>A0ABY7X8Q3_9BACL</name>
<dbReference type="Proteomes" id="UP001221519">
    <property type="component" value="Chromosome"/>
</dbReference>
<sequence>MMFRVTSNMMSSTLMNNINRNAKQMNDTQIQMSTGMKINKPSDDPVGITYALRYRTELNSNEQYQSNVDSAISWLDYTDTVVTQTNEVLQRMRELTVTASNSTNPQESLESIRLEVGQLKEQLIEIGNSQLNGKYVLNGQTYDQKPYDFPKNAEGLSDTSGFAQVMVDTGDVNYAVSSGIELAINVNGNAVMGSGGEEDNVFAIADRLNQALADGNFEDISAELTQLDSRVDKILAAQAGVGAKMNRVELMQNRLGDMEYNLTSLRAKSEDADYAELAIQSQIQENIYNATLSVGSKIISSSLVDFLR</sequence>
<dbReference type="EMBL" id="CP118108">
    <property type="protein sequence ID" value="WDI01974.1"/>
    <property type="molecule type" value="Genomic_DNA"/>
</dbReference>
<dbReference type="Pfam" id="PF00669">
    <property type="entry name" value="Flagellin_N"/>
    <property type="match status" value="1"/>
</dbReference>
<feature type="domain" description="Flagellin N-terminal" evidence="1">
    <location>
        <begin position="6"/>
        <end position="140"/>
    </location>
</feature>
<evidence type="ECO:0000259" key="1">
    <source>
        <dbReference type="Pfam" id="PF00669"/>
    </source>
</evidence>
<dbReference type="PRINTS" id="PR00207">
    <property type="entry name" value="FLAGELLIN"/>
</dbReference>
<dbReference type="InterPro" id="IPR013384">
    <property type="entry name" value="Flagell_FlgL"/>
</dbReference>
<gene>
    <name evidence="2" type="primary">flgL</name>
    <name evidence="2" type="ORF">PUW25_22680</name>
</gene>
<dbReference type="NCBIfam" id="TIGR02550">
    <property type="entry name" value="flagell_flgL"/>
    <property type="match status" value="1"/>
</dbReference>
<evidence type="ECO:0000313" key="2">
    <source>
        <dbReference type="EMBL" id="WDI01974.1"/>
    </source>
</evidence>